<evidence type="ECO:0000313" key="6">
    <source>
        <dbReference type="Proteomes" id="UP000298179"/>
    </source>
</evidence>
<dbReference type="PRINTS" id="PR00778">
    <property type="entry name" value="HTHARSR"/>
</dbReference>
<dbReference type="PANTHER" id="PTHR43132:SF2">
    <property type="entry name" value="ARSENICAL RESISTANCE OPERON REPRESSOR ARSR-RELATED"/>
    <property type="match status" value="1"/>
</dbReference>
<accession>A0A4Y8RTE0</accession>
<dbReference type="InterPro" id="IPR011991">
    <property type="entry name" value="ArsR-like_HTH"/>
</dbReference>
<dbReference type="Pfam" id="PF12840">
    <property type="entry name" value="HTH_20"/>
    <property type="match status" value="1"/>
</dbReference>
<dbReference type="SUPFAM" id="SSF46785">
    <property type="entry name" value="Winged helix' DNA-binding domain"/>
    <property type="match status" value="1"/>
</dbReference>
<evidence type="ECO:0000256" key="1">
    <source>
        <dbReference type="ARBA" id="ARBA00023015"/>
    </source>
</evidence>
<dbReference type="EMBL" id="SOZD01000001">
    <property type="protein sequence ID" value="TFF27570.1"/>
    <property type="molecule type" value="Genomic_DNA"/>
</dbReference>
<organism evidence="5 6">
    <name type="scientific">Jiella endophytica</name>
    <dbReference type="NCBI Taxonomy" id="2558362"/>
    <lineage>
        <taxon>Bacteria</taxon>
        <taxon>Pseudomonadati</taxon>
        <taxon>Pseudomonadota</taxon>
        <taxon>Alphaproteobacteria</taxon>
        <taxon>Hyphomicrobiales</taxon>
        <taxon>Aurantimonadaceae</taxon>
        <taxon>Jiella</taxon>
    </lineage>
</organism>
<protein>
    <submittedName>
        <fullName evidence="5">ArsR family transcriptional regulator</fullName>
    </submittedName>
</protein>
<dbReference type="GO" id="GO:0003677">
    <property type="term" value="F:DNA binding"/>
    <property type="evidence" value="ECO:0007669"/>
    <property type="project" value="UniProtKB-KW"/>
</dbReference>
<dbReference type="NCBIfam" id="NF033788">
    <property type="entry name" value="HTH_metalloreg"/>
    <property type="match status" value="1"/>
</dbReference>
<dbReference type="PROSITE" id="PS50987">
    <property type="entry name" value="HTH_ARSR_2"/>
    <property type="match status" value="1"/>
</dbReference>
<keyword evidence="1" id="KW-0805">Transcription regulation</keyword>
<dbReference type="InterPro" id="IPR036390">
    <property type="entry name" value="WH_DNA-bd_sf"/>
</dbReference>
<evidence type="ECO:0000256" key="2">
    <source>
        <dbReference type="ARBA" id="ARBA00023125"/>
    </source>
</evidence>
<evidence type="ECO:0000313" key="5">
    <source>
        <dbReference type="EMBL" id="TFF27570.1"/>
    </source>
</evidence>
<dbReference type="Proteomes" id="UP000298179">
    <property type="component" value="Unassembled WGS sequence"/>
</dbReference>
<dbReference type="SMART" id="SM00418">
    <property type="entry name" value="HTH_ARSR"/>
    <property type="match status" value="1"/>
</dbReference>
<dbReference type="PANTHER" id="PTHR43132">
    <property type="entry name" value="ARSENICAL RESISTANCE OPERON REPRESSOR ARSR-RELATED"/>
    <property type="match status" value="1"/>
</dbReference>
<proteinExistence type="predicted"/>
<keyword evidence="6" id="KW-1185">Reference proteome</keyword>
<dbReference type="AlphaFoldDB" id="A0A4Y8RTE0"/>
<reference evidence="5 6" key="1">
    <citation type="submission" date="2019-03" db="EMBL/GenBank/DDBJ databases">
        <title>Jiella endophytica sp. nov., a novel endophytic bacterium isolated from root of Ficus microcarpa Linn. f.</title>
        <authorList>
            <person name="Tuo L."/>
        </authorList>
    </citation>
    <scope>NUCLEOTIDE SEQUENCE [LARGE SCALE GENOMIC DNA]</scope>
    <source>
        <strain evidence="5 6">CBS5Q-3</strain>
    </source>
</reference>
<dbReference type="InterPro" id="IPR051011">
    <property type="entry name" value="Metal_resp_trans_reg"/>
</dbReference>
<dbReference type="InterPro" id="IPR001845">
    <property type="entry name" value="HTH_ArsR_DNA-bd_dom"/>
</dbReference>
<dbReference type="CDD" id="cd00090">
    <property type="entry name" value="HTH_ARSR"/>
    <property type="match status" value="1"/>
</dbReference>
<keyword evidence="3" id="KW-0804">Transcription</keyword>
<evidence type="ECO:0000259" key="4">
    <source>
        <dbReference type="PROSITE" id="PS50987"/>
    </source>
</evidence>
<comment type="caution">
    <text evidence="5">The sequence shown here is derived from an EMBL/GenBank/DDBJ whole genome shotgun (WGS) entry which is preliminary data.</text>
</comment>
<dbReference type="Gene3D" id="1.10.10.10">
    <property type="entry name" value="Winged helix-like DNA-binding domain superfamily/Winged helix DNA-binding domain"/>
    <property type="match status" value="1"/>
</dbReference>
<dbReference type="GO" id="GO:0003700">
    <property type="term" value="F:DNA-binding transcription factor activity"/>
    <property type="evidence" value="ECO:0007669"/>
    <property type="project" value="InterPro"/>
</dbReference>
<name>A0A4Y8RTE0_9HYPH</name>
<gene>
    <name evidence="5" type="ORF">E3C22_03685</name>
</gene>
<dbReference type="OrthoDB" id="194599at2"/>
<sequence>MTMPTHSARPLPDPEVIEDAVALLKRLGHPMRLAIVCRLIEGEMSVAEMESELGLRQPSLSQQLGELRNGGIIEPRREAKNVVYSLADPKAASIVATLHALFCAGGTPAPVTALPRKGLGRLNGAAVFARVGAVARLAGDDPSEGTPATPG</sequence>
<evidence type="ECO:0000256" key="3">
    <source>
        <dbReference type="ARBA" id="ARBA00023163"/>
    </source>
</evidence>
<dbReference type="RefSeq" id="WP_134760310.1">
    <property type="nucleotide sequence ID" value="NZ_SOZD01000001.1"/>
</dbReference>
<keyword evidence="2" id="KW-0238">DNA-binding</keyword>
<dbReference type="InterPro" id="IPR036388">
    <property type="entry name" value="WH-like_DNA-bd_sf"/>
</dbReference>
<feature type="domain" description="HTH arsR-type" evidence="4">
    <location>
        <begin position="12"/>
        <end position="106"/>
    </location>
</feature>